<evidence type="ECO:0000256" key="3">
    <source>
        <dbReference type="ARBA" id="ARBA00013650"/>
    </source>
</evidence>
<feature type="compositionally biased region" description="Basic and acidic residues" evidence="11">
    <location>
        <begin position="121"/>
        <end position="130"/>
    </location>
</feature>
<dbReference type="InParanoid" id="A0A0C3PUD4"/>
<dbReference type="STRING" id="870435.A0A0C3PUD4"/>
<evidence type="ECO:0000259" key="12">
    <source>
        <dbReference type="Pfam" id="PF10502"/>
    </source>
</evidence>
<evidence type="ECO:0000256" key="2">
    <source>
        <dbReference type="ARBA" id="ARBA00007066"/>
    </source>
</evidence>
<gene>
    <name evidence="13" type="ORF">M404DRAFT_993815</name>
</gene>
<dbReference type="PANTHER" id="PTHR46041:SF2">
    <property type="entry name" value="MITOCHONDRIAL INNER MEMBRANE PROTEASE SUBUNIT 2"/>
    <property type="match status" value="1"/>
</dbReference>
<protein>
    <recommendedName>
        <fullName evidence="3">Mitochondrial inner membrane protease subunit 2</fullName>
    </recommendedName>
</protein>
<proteinExistence type="inferred from homology"/>
<dbReference type="InterPro" id="IPR019533">
    <property type="entry name" value="Peptidase_S26"/>
</dbReference>
<evidence type="ECO:0000313" key="14">
    <source>
        <dbReference type="Proteomes" id="UP000054217"/>
    </source>
</evidence>
<keyword evidence="9" id="KW-0496">Mitochondrion</keyword>
<accession>A0A0C3PUD4</accession>
<dbReference type="FunCoup" id="A0A0C3PUD4">
    <property type="interactions" value="332"/>
</dbReference>
<keyword evidence="8" id="KW-1133">Transmembrane helix</keyword>
<feature type="domain" description="Peptidase S26" evidence="12">
    <location>
        <begin position="11"/>
        <end position="60"/>
    </location>
</feature>
<dbReference type="PRINTS" id="PR00727">
    <property type="entry name" value="LEADERPTASE"/>
</dbReference>
<keyword evidence="5" id="KW-0812">Transmembrane</keyword>
<dbReference type="EMBL" id="KN831947">
    <property type="protein sequence ID" value="KIO12841.1"/>
    <property type="molecule type" value="Genomic_DNA"/>
</dbReference>
<reference evidence="14" key="2">
    <citation type="submission" date="2015-01" db="EMBL/GenBank/DDBJ databases">
        <title>Evolutionary Origins and Diversification of the Mycorrhizal Mutualists.</title>
        <authorList>
            <consortium name="DOE Joint Genome Institute"/>
            <consortium name="Mycorrhizal Genomics Consortium"/>
            <person name="Kohler A."/>
            <person name="Kuo A."/>
            <person name="Nagy L.G."/>
            <person name="Floudas D."/>
            <person name="Copeland A."/>
            <person name="Barry K.W."/>
            <person name="Cichocki N."/>
            <person name="Veneault-Fourrey C."/>
            <person name="LaButti K."/>
            <person name="Lindquist E.A."/>
            <person name="Lipzen A."/>
            <person name="Lundell T."/>
            <person name="Morin E."/>
            <person name="Murat C."/>
            <person name="Riley R."/>
            <person name="Ohm R."/>
            <person name="Sun H."/>
            <person name="Tunlid A."/>
            <person name="Henrissat B."/>
            <person name="Grigoriev I.V."/>
            <person name="Hibbett D.S."/>
            <person name="Martin F."/>
        </authorList>
    </citation>
    <scope>NUCLEOTIDE SEQUENCE [LARGE SCALE GENOMIC DNA]</scope>
    <source>
        <strain evidence="14">Marx 270</strain>
    </source>
</reference>
<dbReference type="Proteomes" id="UP000054217">
    <property type="component" value="Unassembled WGS sequence"/>
</dbReference>
<keyword evidence="10" id="KW-0472">Membrane</keyword>
<evidence type="ECO:0000256" key="10">
    <source>
        <dbReference type="ARBA" id="ARBA00023136"/>
    </source>
</evidence>
<feature type="region of interest" description="Disordered" evidence="11">
    <location>
        <begin position="121"/>
        <end position="153"/>
    </location>
</feature>
<dbReference type="OrthoDB" id="308440at2759"/>
<evidence type="ECO:0000256" key="8">
    <source>
        <dbReference type="ARBA" id="ARBA00022989"/>
    </source>
</evidence>
<dbReference type="InterPro" id="IPR000223">
    <property type="entry name" value="Pept_S26A_signal_pept_1"/>
</dbReference>
<dbReference type="InterPro" id="IPR037730">
    <property type="entry name" value="IMP2"/>
</dbReference>
<keyword evidence="4" id="KW-0645">Protease</keyword>
<keyword evidence="6" id="KW-0999">Mitochondrion inner membrane</keyword>
<dbReference type="SUPFAM" id="SSF51306">
    <property type="entry name" value="LexA/Signal peptidase"/>
    <property type="match status" value="1"/>
</dbReference>
<name>A0A0C3PUD4_PISTI</name>
<evidence type="ECO:0000256" key="11">
    <source>
        <dbReference type="SAM" id="MobiDB-lite"/>
    </source>
</evidence>
<dbReference type="PANTHER" id="PTHR46041">
    <property type="entry name" value="MITOCHONDRIAL INNER MEMBRANE PROTEASE SUBUNIT 2"/>
    <property type="match status" value="1"/>
</dbReference>
<evidence type="ECO:0000313" key="13">
    <source>
        <dbReference type="EMBL" id="KIO12841.1"/>
    </source>
</evidence>
<feature type="compositionally biased region" description="Polar residues" evidence="11">
    <location>
        <begin position="131"/>
        <end position="153"/>
    </location>
</feature>
<evidence type="ECO:0000256" key="5">
    <source>
        <dbReference type="ARBA" id="ARBA00022692"/>
    </source>
</evidence>
<comment type="similarity">
    <text evidence="2">Belongs to the peptidase S26 family. IMP2 subfamily.</text>
</comment>
<dbReference type="CDD" id="cd06530">
    <property type="entry name" value="S26_SPase_I"/>
    <property type="match status" value="1"/>
</dbReference>
<evidence type="ECO:0000256" key="6">
    <source>
        <dbReference type="ARBA" id="ARBA00022792"/>
    </source>
</evidence>
<keyword evidence="14" id="KW-1185">Reference proteome</keyword>
<dbReference type="GO" id="GO:0006465">
    <property type="term" value="P:signal peptide processing"/>
    <property type="evidence" value="ECO:0007669"/>
    <property type="project" value="InterPro"/>
</dbReference>
<dbReference type="HOGENOM" id="CLU_028723_4_1_1"/>
<organism evidence="13 14">
    <name type="scientific">Pisolithus tinctorius Marx 270</name>
    <dbReference type="NCBI Taxonomy" id="870435"/>
    <lineage>
        <taxon>Eukaryota</taxon>
        <taxon>Fungi</taxon>
        <taxon>Dikarya</taxon>
        <taxon>Basidiomycota</taxon>
        <taxon>Agaricomycotina</taxon>
        <taxon>Agaricomycetes</taxon>
        <taxon>Agaricomycetidae</taxon>
        <taxon>Boletales</taxon>
        <taxon>Sclerodermatineae</taxon>
        <taxon>Pisolithaceae</taxon>
        <taxon>Pisolithus</taxon>
    </lineage>
</organism>
<dbReference type="GO" id="GO:0042720">
    <property type="term" value="C:mitochondrial inner membrane peptidase complex"/>
    <property type="evidence" value="ECO:0007669"/>
    <property type="project" value="InterPro"/>
</dbReference>
<dbReference type="Pfam" id="PF10502">
    <property type="entry name" value="Peptidase_S26"/>
    <property type="match status" value="2"/>
</dbReference>
<evidence type="ECO:0000256" key="7">
    <source>
        <dbReference type="ARBA" id="ARBA00022801"/>
    </source>
</evidence>
<sequence length="153" mass="17186">MQPTFNPDTSAWNDVIIFDRFSVNSGKPILRGDIVSLRDPIRYKRTIVKRVVAVSGDVVKTLPPYLQPEVLIPEGHIWVEGDEPFHSLDSNSFGPIPLALVDAKLRYIVWPLHRLGSSRRPETIARERQQQSRVTKVPSTSCHNSGVTQSSDS</sequence>
<reference evidence="13 14" key="1">
    <citation type="submission" date="2014-04" db="EMBL/GenBank/DDBJ databases">
        <authorList>
            <consortium name="DOE Joint Genome Institute"/>
            <person name="Kuo A."/>
            <person name="Kohler A."/>
            <person name="Costa M.D."/>
            <person name="Nagy L.G."/>
            <person name="Floudas D."/>
            <person name="Copeland A."/>
            <person name="Barry K.W."/>
            <person name="Cichocki N."/>
            <person name="Veneault-Fourrey C."/>
            <person name="LaButti K."/>
            <person name="Lindquist E.A."/>
            <person name="Lipzen A."/>
            <person name="Lundell T."/>
            <person name="Morin E."/>
            <person name="Murat C."/>
            <person name="Sun H."/>
            <person name="Tunlid A."/>
            <person name="Henrissat B."/>
            <person name="Grigoriev I.V."/>
            <person name="Hibbett D.S."/>
            <person name="Martin F."/>
            <person name="Nordberg H.P."/>
            <person name="Cantor M.N."/>
            <person name="Hua S.X."/>
        </authorList>
    </citation>
    <scope>NUCLEOTIDE SEQUENCE [LARGE SCALE GENOMIC DNA]</scope>
    <source>
        <strain evidence="13 14">Marx 270</strain>
    </source>
</reference>
<comment type="subcellular location">
    <subcellularLocation>
        <location evidence="1">Mitochondrion inner membrane</location>
        <topology evidence="1">Single-pass membrane protein</topology>
    </subcellularLocation>
</comment>
<dbReference type="AlphaFoldDB" id="A0A0C3PUD4"/>
<keyword evidence="7" id="KW-0378">Hydrolase</keyword>
<dbReference type="GO" id="GO:0004252">
    <property type="term" value="F:serine-type endopeptidase activity"/>
    <property type="evidence" value="ECO:0007669"/>
    <property type="project" value="InterPro"/>
</dbReference>
<dbReference type="GO" id="GO:0006627">
    <property type="term" value="P:protein processing involved in protein targeting to mitochondrion"/>
    <property type="evidence" value="ECO:0007669"/>
    <property type="project" value="InterPro"/>
</dbReference>
<feature type="domain" description="Peptidase S26" evidence="12">
    <location>
        <begin position="63"/>
        <end position="110"/>
    </location>
</feature>
<dbReference type="Gene3D" id="2.10.109.10">
    <property type="entry name" value="Umud Fragment, subunit A"/>
    <property type="match status" value="1"/>
</dbReference>
<evidence type="ECO:0000256" key="9">
    <source>
        <dbReference type="ARBA" id="ARBA00023128"/>
    </source>
</evidence>
<dbReference type="InterPro" id="IPR036286">
    <property type="entry name" value="LexA/Signal_pep-like_sf"/>
</dbReference>
<evidence type="ECO:0000256" key="1">
    <source>
        <dbReference type="ARBA" id="ARBA00004434"/>
    </source>
</evidence>
<evidence type="ECO:0000256" key="4">
    <source>
        <dbReference type="ARBA" id="ARBA00022670"/>
    </source>
</evidence>